<keyword evidence="10" id="KW-0732">Signal</keyword>
<feature type="compositionally biased region" description="Pro residues" evidence="9">
    <location>
        <begin position="195"/>
        <end position="213"/>
    </location>
</feature>
<comment type="caution">
    <text evidence="14">The sequence shown here is derived from an EMBL/GenBank/DDBJ whole genome shotgun (WGS) entry which is preliminary data.</text>
</comment>
<proteinExistence type="inferred from homology"/>
<evidence type="ECO:0000256" key="2">
    <source>
        <dbReference type="ARBA" id="ARBA00006865"/>
    </source>
</evidence>
<protein>
    <submittedName>
        <fullName evidence="14">Uncharacterized protein</fullName>
    </submittedName>
</protein>
<keyword evidence="7 8" id="KW-1015">Disulfide bond</keyword>
<dbReference type="PROSITE" id="PS00025">
    <property type="entry name" value="P_TREFOIL_1"/>
    <property type="match status" value="1"/>
</dbReference>
<dbReference type="Gene3D" id="4.10.110.10">
    <property type="entry name" value="Spasmolytic Protein, domain 1"/>
    <property type="match status" value="1"/>
</dbReference>
<feature type="region of interest" description="Disordered" evidence="9">
    <location>
        <begin position="179"/>
        <end position="228"/>
    </location>
</feature>
<keyword evidence="4" id="KW-0964">Secreted</keyword>
<evidence type="ECO:0000259" key="11">
    <source>
        <dbReference type="PROSITE" id="PS51448"/>
    </source>
</evidence>
<dbReference type="PANTHER" id="PTHR10963">
    <property type="entry name" value="GLYCOSYL HYDROLASE-RELATED"/>
    <property type="match status" value="1"/>
</dbReference>
<evidence type="ECO:0000256" key="7">
    <source>
        <dbReference type="ARBA" id="ARBA00023157"/>
    </source>
</evidence>
<dbReference type="InterPro" id="IPR000757">
    <property type="entry name" value="Beta-glucanase-like"/>
</dbReference>
<dbReference type="PANTHER" id="PTHR10963:SF55">
    <property type="entry name" value="GLYCOSIDE HYDROLASE FAMILY 16 PROTEIN"/>
    <property type="match status" value="1"/>
</dbReference>
<dbReference type="PROSITE" id="PS51969">
    <property type="entry name" value="CBM39"/>
    <property type="match status" value="1"/>
</dbReference>
<evidence type="ECO:0000313" key="15">
    <source>
        <dbReference type="Proteomes" id="UP000749559"/>
    </source>
</evidence>
<evidence type="ECO:0000256" key="8">
    <source>
        <dbReference type="PROSITE-ProRule" id="PRU00779"/>
    </source>
</evidence>
<dbReference type="EMBL" id="CAIIXF020000006">
    <property type="protein sequence ID" value="CAH1786238.1"/>
    <property type="molecule type" value="Genomic_DNA"/>
</dbReference>
<feature type="disulfide bond" evidence="8">
    <location>
        <begin position="157"/>
        <end position="174"/>
    </location>
</feature>
<evidence type="ECO:0000259" key="13">
    <source>
        <dbReference type="PROSITE" id="PS51969"/>
    </source>
</evidence>
<dbReference type="InterPro" id="IPR000519">
    <property type="entry name" value="P_trefoil_dom"/>
</dbReference>
<accession>A0A8S4P066</accession>
<dbReference type="OrthoDB" id="4781at2759"/>
<dbReference type="InterPro" id="IPR017994">
    <property type="entry name" value="P_trefoil_chordata"/>
</dbReference>
<dbReference type="CDD" id="cd00146">
    <property type="entry name" value="PKD"/>
    <property type="match status" value="1"/>
</dbReference>
<dbReference type="Pfam" id="PF00088">
    <property type="entry name" value="Trefoil"/>
    <property type="match status" value="1"/>
</dbReference>
<dbReference type="InterPro" id="IPR043030">
    <property type="entry name" value="BGBP_N_sf"/>
</dbReference>
<feature type="domain" description="GH16" evidence="12">
    <location>
        <begin position="249"/>
        <end position="599"/>
    </location>
</feature>
<dbReference type="GO" id="GO:0005576">
    <property type="term" value="C:extracellular region"/>
    <property type="evidence" value="ECO:0007669"/>
    <property type="project" value="UniProtKB-SubCell"/>
</dbReference>
<evidence type="ECO:0000256" key="9">
    <source>
        <dbReference type="SAM" id="MobiDB-lite"/>
    </source>
</evidence>
<dbReference type="Pfam" id="PF00722">
    <property type="entry name" value="Glyco_hydro_16"/>
    <property type="match status" value="1"/>
</dbReference>
<dbReference type="InterPro" id="IPR017957">
    <property type="entry name" value="P_trefoil_CS"/>
</dbReference>
<evidence type="ECO:0000256" key="1">
    <source>
        <dbReference type="ARBA" id="ARBA00004613"/>
    </source>
</evidence>
<dbReference type="InterPro" id="IPR044913">
    <property type="entry name" value="P_trefoil_dom_sf"/>
</dbReference>
<keyword evidence="6" id="KW-0391">Immunity</keyword>
<evidence type="ECO:0000256" key="10">
    <source>
        <dbReference type="SAM" id="SignalP"/>
    </source>
</evidence>
<dbReference type="CDD" id="cd00111">
    <property type="entry name" value="Trefoil"/>
    <property type="match status" value="1"/>
</dbReference>
<evidence type="ECO:0000313" key="14">
    <source>
        <dbReference type="EMBL" id="CAH1786238.1"/>
    </source>
</evidence>
<dbReference type="SUPFAM" id="SSF49899">
    <property type="entry name" value="Concanavalin A-like lectins/glucanases"/>
    <property type="match status" value="1"/>
</dbReference>
<feature type="disulfide bond" evidence="8">
    <location>
        <begin position="137"/>
        <end position="163"/>
    </location>
</feature>
<dbReference type="GO" id="GO:0004553">
    <property type="term" value="F:hydrolase activity, hydrolyzing O-glycosyl compounds"/>
    <property type="evidence" value="ECO:0007669"/>
    <property type="project" value="InterPro"/>
</dbReference>
<organism evidence="14 15">
    <name type="scientific">Owenia fusiformis</name>
    <name type="common">Polychaete worm</name>
    <dbReference type="NCBI Taxonomy" id="6347"/>
    <lineage>
        <taxon>Eukaryota</taxon>
        <taxon>Metazoa</taxon>
        <taxon>Spiralia</taxon>
        <taxon>Lophotrochozoa</taxon>
        <taxon>Annelida</taxon>
        <taxon>Polychaeta</taxon>
        <taxon>Sedentaria</taxon>
        <taxon>Canalipalpata</taxon>
        <taxon>Sabellida</taxon>
        <taxon>Oweniida</taxon>
        <taxon>Oweniidae</taxon>
        <taxon>Owenia</taxon>
    </lineage>
</organism>
<dbReference type="Gene3D" id="2.60.120.200">
    <property type="match status" value="1"/>
</dbReference>
<dbReference type="FunFam" id="4.10.110.10:FF:000006">
    <property type="entry name" value="Trefoil factor 1"/>
    <property type="match status" value="1"/>
</dbReference>
<dbReference type="FunFam" id="2.60.120.200:FF:000217">
    <property type="entry name" value="Gram-negative bacteria-binding protein"/>
    <property type="match status" value="1"/>
</dbReference>
<dbReference type="GO" id="GO:0005975">
    <property type="term" value="P:carbohydrate metabolic process"/>
    <property type="evidence" value="ECO:0007669"/>
    <property type="project" value="InterPro"/>
</dbReference>
<dbReference type="InterPro" id="IPR050546">
    <property type="entry name" value="Glycosyl_Hydrlase_16"/>
</dbReference>
<dbReference type="GO" id="GO:0045087">
    <property type="term" value="P:innate immune response"/>
    <property type="evidence" value="ECO:0007669"/>
    <property type="project" value="UniProtKB-KW"/>
</dbReference>
<gene>
    <name evidence="14" type="ORF">OFUS_LOCUS12170</name>
</gene>
<dbReference type="CDD" id="cd08024">
    <property type="entry name" value="GH16_CCF"/>
    <property type="match status" value="1"/>
</dbReference>
<feature type="compositionally biased region" description="Low complexity" evidence="9">
    <location>
        <begin position="214"/>
        <end position="228"/>
    </location>
</feature>
<feature type="disulfide bond" evidence="8">
    <location>
        <begin position="147"/>
        <end position="162"/>
    </location>
</feature>
<dbReference type="GO" id="GO:0030246">
    <property type="term" value="F:carbohydrate binding"/>
    <property type="evidence" value="ECO:0007669"/>
    <property type="project" value="InterPro"/>
</dbReference>
<evidence type="ECO:0000256" key="6">
    <source>
        <dbReference type="ARBA" id="ARBA00022859"/>
    </source>
</evidence>
<dbReference type="InterPro" id="IPR013320">
    <property type="entry name" value="ConA-like_dom_sf"/>
</dbReference>
<comment type="similarity">
    <text evidence="3">Belongs to the insect beta-1,3-glucan binding protein family.</text>
</comment>
<dbReference type="SMART" id="SM00018">
    <property type="entry name" value="PD"/>
    <property type="match status" value="1"/>
</dbReference>
<evidence type="ECO:0000259" key="12">
    <source>
        <dbReference type="PROSITE" id="PS51762"/>
    </source>
</evidence>
<keyword evidence="15" id="KW-1185">Reference proteome</keyword>
<evidence type="ECO:0000256" key="3">
    <source>
        <dbReference type="ARBA" id="ARBA00008781"/>
    </source>
</evidence>
<dbReference type="SUPFAM" id="SSF57492">
    <property type="entry name" value="Trefoil"/>
    <property type="match status" value="1"/>
</dbReference>
<reference evidence="14" key="1">
    <citation type="submission" date="2022-03" db="EMBL/GenBank/DDBJ databases">
        <authorList>
            <person name="Martin C."/>
        </authorList>
    </citation>
    <scope>NUCLEOTIDE SEQUENCE</scope>
</reference>
<feature type="domain" description="P-type" evidence="11">
    <location>
        <begin position="135"/>
        <end position="178"/>
    </location>
</feature>
<dbReference type="PROSITE" id="PS51448">
    <property type="entry name" value="P_TREFOIL_2"/>
    <property type="match status" value="1"/>
</dbReference>
<dbReference type="Proteomes" id="UP000749559">
    <property type="component" value="Unassembled WGS sequence"/>
</dbReference>
<evidence type="ECO:0000256" key="5">
    <source>
        <dbReference type="ARBA" id="ARBA00022588"/>
    </source>
</evidence>
<sequence>MKLLYMLLLVVGCHGQYVPPDPTFTLLNPGVRMSIPDESGISMVAYHYNINRPLPGVAAGDYNVDVNAPDANGEWAHENREVTVNVGDTIFYWYLVIKNGEGVQKTEQAYTFPAPTTTTTTTTTTTVAPTTPPSLLCDVHPDLRADCGTPGVTAQQCLDAGCCYDNTIANTKWCFEAELPTEPPTTTTTTTTTTAPPPTDPPTPGPTLPPGETNPPGTEGPEVTPDPGVECGECVGGIGSGIGGGYGGTYFPCESYPCLIFEDNFDNLDFNKWEHEITAGGGGNWEFQYYLNNRSNSYVRDGNLYLKPTLTSDRYGEAFLTSGSLDIWGTHPASQCTGEAFWGCRRQGSGSNPINPCQSARIRTVRSFILKYGRIEIEAKMPKGDWIWPAIWLLPAREEYGIWPASGEVDMVEARGNENLNHNGEQIGVNQMGSTMHWGPYWPVNGYEKTHARRNLPTGDFNSDFHKYAIEWDENEIKFFLDDEEILHVDPGPDGFWKYGEFDERVPGSESPWKNAASKMAPFDKEFYLIMNVAVGGTNGFFPDDASPAKPWNNESPTAFLDFWNARGQWYPTWKPDENNGESAAMVVNYVRAWKMKPSENAMD</sequence>
<dbReference type="AlphaFoldDB" id="A0A8S4P066"/>
<name>A0A8S4P066_OWEFU</name>
<comment type="similarity">
    <text evidence="2">Belongs to the glycosyl hydrolase 16 family.</text>
</comment>
<dbReference type="InterPro" id="IPR031756">
    <property type="entry name" value="BGBP_N"/>
</dbReference>
<dbReference type="Pfam" id="PF15886">
    <property type="entry name" value="CBM39"/>
    <property type="match status" value="1"/>
</dbReference>
<dbReference type="PROSITE" id="PS51762">
    <property type="entry name" value="GH16_2"/>
    <property type="match status" value="1"/>
</dbReference>
<dbReference type="PRINTS" id="PR00680">
    <property type="entry name" value="PTREFOIL"/>
</dbReference>
<feature type="chain" id="PRO_5035920537" evidence="10">
    <location>
        <begin position="16"/>
        <end position="604"/>
    </location>
</feature>
<keyword evidence="5" id="KW-0399">Innate immunity</keyword>
<feature type="signal peptide" evidence="10">
    <location>
        <begin position="1"/>
        <end position="15"/>
    </location>
</feature>
<feature type="domain" description="CBM39" evidence="13">
    <location>
        <begin position="17"/>
        <end position="117"/>
    </location>
</feature>
<dbReference type="Gene3D" id="2.60.40.2140">
    <property type="entry name" value="Beta-1,3-glucan-recognition protein, N-terminal domain"/>
    <property type="match status" value="1"/>
</dbReference>
<comment type="subcellular location">
    <subcellularLocation>
        <location evidence="1">Secreted</location>
    </subcellularLocation>
</comment>
<feature type="compositionally biased region" description="Low complexity" evidence="9">
    <location>
        <begin position="179"/>
        <end position="194"/>
    </location>
</feature>
<evidence type="ECO:0000256" key="4">
    <source>
        <dbReference type="ARBA" id="ARBA00022525"/>
    </source>
</evidence>